<evidence type="ECO:0000256" key="1">
    <source>
        <dbReference type="ARBA" id="ARBA00002332"/>
    </source>
</evidence>
<keyword evidence="5 8" id="KW-0658">Purine biosynthesis</keyword>
<keyword evidence="4 8" id="KW-0332">GMP biosynthesis</keyword>
<dbReference type="NCBIfam" id="TIGR00888">
    <property type="entry name" value="guaA_Nterm"/>
    <property type="match status" value="1"/>
</dbReference>
<keyword evidence="2 8" id="KW-0436">Ligase</keyword>
<sequence>MNILIIDNHGQYCHLIHRSLGDLGVGNRIVENDISIEELLSEDPDGIILSGGPTLERSGRSQSYLEEIDLPFLGICLGHQIIANTFGGSVRRGKEEYAEVEVEILDGDDIFMDMPNKIKVWSSHGDEVVEISPMLKRLARSDICEYEAIRHRERPIFGVQWHPEVYHTERGEKIFKNFVEICRG</sequence>
<comment type="caution">
    <text evidence="10">The sequence shown here is derived from an EMBL/GenBank/DDBJ whole genome shotgun (WGS) entry which is preliminary data.</text>
</comment>
<comment type="function">
    <text evidence="1 8">Catalyzes the synthesis of GMP from XMP.</text>
</comment>
<dbReference type="UniPathway" id="UPA00189">
    <property type="reaction ID" value="UER00296"/>
</dbReference>
<dbReference type="Gene3D" id="3.40.50.880">
    <property type="match status" value="1"/>
</dbReference>
<keyword evidence="3 8" id="KW-0547">Nucleotide-binding</keyword>
<gene>
    <name evidence="8" type="primary">guaAA</name>
    <name evidence="10" type="ORF">EF807_04220</name>
</gene>
<dbReference type="PRINTS" id="PR00096">
    <property type="entry name" value="GATASE"/>
</dbReference>
<dbReference type="PANTHER" id="PTHR11922">
    <property type="entry name" value="GMP SYNTHASE-RELATED"/>
    <property type="match status" value="1"/>
</dbReference>
<dbReference type="SUPFAM" id="SSF52317">
    <property type="entry name" value="Class I glutamine amidotransferase-like"/>
    <property type="match status" value="1"/>
</dbReference>
<dbReference type="PANTHER" id="PTHR11922:SF2">
    <property type="entry name" value="GMP SYNTHASE [GLUTAMINE-HYDROLYZING]"/>
    <property type="match status" value="1"/>
</dbReference>
<reference evidence="10 11" key="1">
    <citation type="journal article" date="2019" name="Nat. Microbiol.">
        <title>Wide diversity of methane and short-chain alkane metabolisms in uncultured archaea.</title>
        <authorList>
            <person name="Borrel G."/>
            <person name="Adam P.S."/>
            <person name="McKay L.J."/>
            <person name="Chen L.X."/>
            <person name="Sierra-Garcia I.N."/>
            <person name="Sieber C.M."/>
            <person name="Letourneur Q."/>
            <person name="Ghozlane A."/>
            <person name="Andersen G.L."/>
            <person name="Li W.J."/>
            <person name="Hallam S.J."/>
            <person name="Muyzer G."/>
            <person name="de Oliveira V.M."/>
            <person name="Inskeep W.P."/>
            <person name="Banfield J.F."/>
            <person name="Gribaldo S."/>
        </authorList>
    </citation>
    <scope>NUCLEOTIDE SEQUENCE [LARGE SCALE GENOMIC DNA]</scope>
    <source>
        <strain evidence="10">NM1b</strain>
    </source>
</reference>
<organism evidence="10 11">
    <name type="scientific">Candidatus Methanolliviera hydrocarbonicum</name>
    <dbReference type="NCBI Taxonomy" id="2491085"/>
    <lineage>
        <taxon>Archaea</taxon>
        <taxon>Methanobacteriati</taxon>
        <taxon>Methanobacteriota</taxon>
        <taxon>Candidatus Methanoliparia</taxon>
        <taxon>Candidatus Methanoliparales</taxon>
        <taxon>Candidatus Methanollivieraceae</taxon>
        <taxon>Candidatus Methanolliviera</taxon>
    </lineage>
</organism>
<dbReference type="InterPro" id="IPR029062">
    <property type="entry name" value="Class_I_gatase-like"/>
</dbReference>
<evidence type="ECO:0000259" key="9">
    <source>
        <dbReference type="Pfam" id="PF00117"/>
    </source>
</evidence>
<comment type="catalytic activity">
    <reaction evidence="8">
        <text>XMP + L-glutamine + ATP + H2O = GMP + L-glutamate + AMP + diphosphate + 2 H(+)</text>
        <dbReference type="Rhea" id="RHEA:11680"/>
        <dbReference type="ChEBI" id="CHEBI:15377"/>
        <dbReference type="ChEBI" id="CHEBI:15378"/>
        <dbReference type="ChEBI" id="CHEBI:29985"/>
        <dbReference type="ChEBI" id="CHEBI:30616"/>
        <dbReference type="ChEBI" id="CHEBI:33019"/>
        <dbReference type="ChEBI" id="CHEBI:57464"/>
        <dbReference type="ChEBI" id="CHEBI:58115"/>
        <dbReference type="ChEBI" id="CHEBI:58359"/>
        <dbReference type="ChEBI" id="CHEBI:456215"/>
        <dbReference type="EC" id="6.3.5.2"/>
    </reaction>
</comment>
<comment type="subunit">
    <text evidence="8">Heterodimer composed of a glutamine amidotransferase subunit (A) and a GMP-binding subunit (B).</text>
</comment>
<evidence type="ECO:0000256" key="6">
    <source>
        <dbReference type="ARBA" id="ARBA00022840"/>
    </source>
</evidence>
<dbReference type="GO" id="GO:0003921">
    <property type="term" value="F:GMP synthase activity"/>
    <property type="evidence" value="ECO:0007669"/>
    <property type="project" value="TreeGrafter"/>
</dbReference>
<feature type="active site" evidence="8">
    <location>
        <position position="162"/>
    </location>
</feature>
<feature type="domain" description="Glutamine amidotransferase" evidence="9">
    <location>
        <begin position="4"/>
        <end position="179"/>
    </location>
</feature>
<accession>A0A520KWU9</accession>
<dbReference type="PRINTS" id="PR00097">
    <property type="entry name" value="ANTSNTHASEII"/>
</dbReference>
<dbReference type="InterPro" id="IPR023686">
    <property type="entry name" value="GMP_synthase_A"/>
</dbReference>
<dbReference type="EMBL" id="RXIL01000069">
    <property type="protein sequence ID" value="RZN69754.1"/>
    <property type="molecule type" value="Genomic_DNA"/>
</dbReference>
<dbReference type="Pfam" id="PF00117">
    <property type="entry name" value="GATase"/>
    <property type="match status" value="1"/>
</dbReference>
<evidence type="ECO:0000256" key="5">
    <source>
        <dbReference type="ARBA" id="ARBA00022755"/>
    </source>
</evidence>
<dbReference type="AlphaFoldDB" id="A0A520KWU9"/>
<dbReference type="InterPro" id="IPR004739">
    <property type="entry name" value="GMP_synth_GATase"/>
</dbReference>
<comment type="pathway">
    <text evidence="8">Purine metabolism; GMP biosynthesis; GMP from XMP (L-Gln route): step 1/1.</text>
</comment>
<dbReference type="PROSITE" id="PS51273">
    <property type="entry name" value="GATASE_TYPE_1"/>
    <property type="match status" value="1"/>
</dbReference>
<evidence type="ECO:0000256" key="2">
    <source>
        <dbReference type="ARBA" id="ARBA00022598"/>
    </source>
</evidence>
<evidence type="ECO:0000256" key="7">
    <source>
        <dbReference type="ARBA" id="ARBA00022962"/>
    </source>
</evidence>
<dbReference type="EC" id="6.3.5.2" evidence="8"/>
<evidence type="ECO:0000256" key="3">
    <source>
        <dbReference type="ARBA" id="ARBA00022741"/>
    </source>
</evidence>
<dbReference type="InterPro" id="IPR017926">
    <property type="entry name" value="GATASE"/>
</dbReference>
<evidence type="ECO:0000313" key="11">
    <source>
        <dbReference type="Proteomes" id="UP000320766"/>
    </source>
</evidence>
<keyword evidence="7 8" id="KW-0315">Glutamine amidotransferase</keyword>
<dbReference type="GO" id="GO:0005524">
    <property type="term" value="F:ATP binding"/>
    <property type="evidence" value="ECO:0007669"/>
    <property type="project" value="UniProtKB-KW"/>
</dbReference>
<evidence type="ECO:0000313" key="10">
    <source>
        <dbReference type="EMBL" id="RZN69754.1"/>
    </source>
</evidence>
<dbReference type="FunFam" id="3.40.50.880:FF:000047">
    <property type="entry name" value="GMP synthase [glutamine-hydrolyzing] subunit A"/>
    <property type="match status" value="1"/>
</dbReference>
<evidence type="ECO:0000256" key="8">
    <source>
        <dbReference type="HAMAP-Rule" id="MF_01510"/>
    </source>
</evidence>
<evidence type="ECO:0000256" key="4">
    <source>
        <dbReference type="ARBA" id="ARBA00022749"/>
    </source>
</evidence>
<dbReference type="GO" id="GO:0005829">
    <property type="term" value="C:cytosol"/>
    <property type="evidence" value="ECO:0007669"/>
    <property type="project" value="TreeGrafter"/>
</dbReference>
<protein>
    <recommendedName>
        <fullName evidence="8">GMP synthase [glutamine-hydrolyzing] subunit A</fullName>
        <ecNumber evidence="8">6.3.5.2</ecNumber>
    </recommendedName>
    <alternativeName>
        <fullName evidence="8">Glutamine amidotransferase</fullName>
    </alternativeName>
</protein>
<dbReference type="HAMAP" id="MF_01510">
    <property type="entry name" value="GMP_synthase_A"/>
    <property type="match status" value="1"/>
</dbReference>
<proteinExistence type="inferred from homology"/>
<dbReference type="Proteomes" id="UP000320766">
    <property type="component" value="Unassembled WGS sequence"/>
</dbReference>
<dbReference type="CDD" id="cd01742">
    <property type="entry name" value="GATase1_GMP_Synthase"/>
    <property type="match status" value="1"/>
</dbReference>
<name>A0A520KWU9_9EURY</name>
<dbReference type="NCBIfam" id="NF001975">
    <property type="entry name" value="PRK00758.1"/>
    <property type="match status" value="1"/>
</dbReference>
<feature type="active site" description="Nucleophile" evidence="8">
    <location>
        <position position="76"/>
    </location>
</feature>
<feature type="active site" evidence="8">
    <location>
        <position position="164"/>
    </location>
</feature>
<keyword evidence="6 8" id="KW-0067">ATP-binding</keyword>